<feature type="region of interest" description="Disordered" evidence="1">
    <location>
        <begin position="311"/>
        <end position="387"/>
    </location>
</feature>
<keyword evidence="3" id="KW-1185">Reference proteome</keyword>
<feature type="compositionally biased region" description="Polar residues" evidence="1">
    <location>
        <begin position="182"/>
        <end position="201"/>
    </location>
</feature>
<feature type="compositionally biased region" description="Acidic residues" evidence="1">
    <location>
        <begin position="476"/>
        <end position="488"/>
    </location>
</feature>
<reference evidence="2" key="1">
    <citation type="submission" date="2023-06" db="EMBL/GenBank/DDBJ databases">
        <title>Survivors Of The Sea: Transcriptome response of Skeletonema marinoi to long-term dormancy.</title>
        <authorList>
            <person name="Pinder M.I.M."/>
            <person name="Kourtchenko O."/>
            <person name="Robertson E.K."/>
            <person name="Larsson T."/>
            <person name="Maumus F."/>
            <person name="Osuna-Cruz C.M."/>
            <person name="Vancaester E."/>
            <person name="Stenow R."/>
            <person name="Vandepoele K."/>
            <person name="Ploug H."/>
            <person name="Bruchert V."/>
            <person name="Godhe A."/>
            <person name="Topel M."/>
        </authorList>
    </citation>
    <scope>NUCLEOTIDE SEQUENCE</scope>
    <source>
        <strain evidence="2">R05AC</strain>
    </source>
</reference>
<gene>
    <name evidence="2" type="ORF">QTG54_004848</name>
</gene>
<evidence type="ECO:0000313" key="3">
    <source>
        <dbReference type="Proteomes" id="UP001224775"/>
    </source>
</evidence>
<dbReference type="InterPro" id="IPR036034">
    <property type="entry name" value="PDZ_sf"/>
</dbReference>
<comment type="caution">
    <text evidence="2">The sequence shown here is derived from an EMBL/GenBank/DDBJ whole genome shotgun (WGS) entry which is preliminary data.</text>
</comment>
<dbReference type="Proteomes" id="UP001224775">
    <property type="component" value="Unassembled WGS sequence"/>
</dbReference>
<dbReference type="SUPFAM" id="SSF50156">
    <property type="entry name" value="PDZ domain-like"/>
    <property type="match status" value="1"/>
</dbReference>
<name>A0AAD9DFV4_9STRA</name>
<sequence length="913" mass="100956">MVLATKSMGLNPDVLSFAYADMSSVSSPRRPPKNISLGTERLVQLYSSDPEDLGIEIEHSDDGYVRIASTAGDGMFEGTVHAGDIVCEIAGVNMRRPITEHMWRLTTGLMKVAPKPIEVIVAEEHASQEGAAETLGAVVNVPEKNADAENTQSPSLVKQAMSMWQNLNLNGASKEEYHDSPGNGTSDTASMSDGNEGSTIQVHDPYSDPERFGMERNIIFHTESLGVKLHRCPNEGIVQILHVEQSVSENIRGGDDNGRLEVGDVIVEVGGVDLRHKFIGPLEWADMVYFVQNVGRPLDIVVVEDNHCVRERGGDSGAMYNMEQEVEEDAKDEGEVENTDETEASDHDMSVEEDGDLEAEDEDDDVNEAVDQESSNGAEIEEEEEDLEINVEVDVEVNEDVDEEVEQGISNESVAVAEAADDTVLELDDTLEEEIDEDLQIDDECYEQDDKSEHQQEETKEVEKSEEAPVMMTPVEQEDESSDEEPEDVMVTLVEQFVATREKEASFPLPVEEEPVQEVEIERTRQQIEEELSQLPKFSPEWFLLKSELVELRVSELILDENKQASDTGSQKSFVHADNVTLKASKDASGAETEQKRPTSSFYFRTHPNIKSSHVAVSSVSEVPSQMKDAESSVVSRETVTTSESSEDPPLTPTTIIEEDDVFEVTMWAGPKVNKPKEDTEAAFSSTFGHDIFSMDDSDTEEPFTGGINFDAPPRVAASALFSHAFIVNRGGDVGSPLFVVKKTLPNQNNTNKPQGYLQMETPREQVQDSKIPNTKPALDMSQIALHQDMSLESALSAESAWDTADFANEADAQADNFFLDILCGDSMCQGLINDSSDMRQMKEKAVKPRKKRLFGKLRKKKRKDDAKMLGYGSLEDDTEDYRSATAAFAPQKVTGKMANFSGFQPLDDEIDL</sequence>
<feature type="region of interest" description="Disordered" evidence="1">
    <location>
        <begin position="621"/>
        <end position="654"/>
    </location>
</feature>
<feature type="compositionally biased region" description="Acidic residues" evidence="1">
    <location>
        <begin position="427"/>
        <end position="447"/>
    </location>
</feature>
<feature type="compositionally biased region" description="Acidic residues" evidence="1">
    <location>
        <begin position="324"/>
        <end position="343"/>
    </location>
</feature>
<dbReference type="AlphaFoldDB" id="A0AAD9DFV4"/>
<feature type="compositionally biased region" description="Basic and acidic residues" evidence="1">
    <location>
        <begin position="448"/>
        <end position="467"/>
    </location>
</feature>
<dbReference type="EMBL" id="JATAAI010000007">
    <property type="protein sequence ID" value="KAK1744315.1"/>
    <property type="molecule type" value="Genomic_DNA"/>
</dbReference>
<evidence type="ECO:0000313" key="2">
    <source>
        <dbReference type="EMBL" id="KAK1744315.1"/>
    </source>
</evidence>
<protein>
    <recommendedName>
        <fullName evidence="4">PDZ domain-containing protein</fullName>
    </recommendedName>
</protein>
<feature type="region of interest" description="Disordered" evidence="1">
    <location>
        <begin position="173"/>
        <end position="207"/>
    </location>
</feature>
<feature type="region of interest" description="Disordered" evidence="1">
    <location>
        <begin position="562"/>
        <end position="605"/>
    </location>
</feature>
<feature type="region of interest" description="Disordered" evidence="1">
    <location>
        <begin position="427"/>
        <end position="488"/>
    </location>
</feature>
<feature type="compositionally biased region" description="Low complexity" evidence="1">
    <location>
        <begin position="632"/>
        <end position="644"/>
    </location>
</feature>
<organism evidence="2 3">
    <name type="scientific">Skeletonema marinoi</name>
    <dbReference type="NCBI Taxonomy" id="267567"/>
    <lineage>
        <taxon>Eukaryota</taxon>
        <taxon>Sar</taxon>
        <taxon>Stramenopiles</taxon>
        <taxon>Ochrophyta</taxon>
        <taxon>Bacillariophyta</taxon>
        <taxon>Coscinodiscophyceae</taxon>
        <taxon>Thalassiosirophycidae</taxon>
        <taxon>Thalassiosirales</taxon>
        <taxon>Skeletonemataceae</taxon>
        <taxon>Skeletonema</taxon>
        <taxon>Skeletonema marinoi-dohrnii complex</taxon>
    </lineage>
</organism>
<accession>A0AAD9DFV4</accession>
<feature type="compositionally biased region" description="Acidic residues" evidence="1">
    <location>
        <begin position="351"/>
        <end position="371"/>
    </location>
</feature>
<evidence type="ECO:0000256" key="1">
    <source>
        <dbReference type="SAM" id="MobiDB-lite"/>
    </source>
</evidence>
<evidence type="ECO:0008006" key="4">
    <source>
        <dbReference type="Google" id="ProtNLM"/>
    </source>
</evidence>
<proteinExistence type="predicted"/>